<comment type="caution">
    <text evidence="1">The sequence shown here is derived from an EMBL/GenBank/DDBJ whole genome shotgun (WGS) entry which is preliminary data.</text>
</comment>
<reference evidence="1 2" key="1">
    <citation type="submission" date="2018-11" db="EMBL/GenBank/DDBJ databases">
        <title>Sequencing the genomes of 1000 actinobacteria strains.</title>
        <authorList>
            <person name="Klenk H.-P."/>
        </authorList>
    </citation>
    <scope>NUCLEOTIDE SEQUENCE [LARGE SCALE GENOMIC DNA]</scope>
    <source>
        <strain evidence="1 2">DSM 10546</strain>
    </source>
</reference>
<sequence>MTDQWLDPDQWTIDFTVSVTCDHRNPDTGTPMSDAPPAVVYQHAHVVPTGLRIGYSPWRVPPGPWAENFQSNIEVWKFRGVTREEFWSGSYVAEHGIPKSRHDITCDDCGTIVPLLDNKFMWICDQLMQAGLDKISLHGLKLAAQAAQKLTAVDTSV</sequence>
<accession>A0A3N1ZQT8</accession>
<protein>
    <submittedName>
        <fullName evidence="1">Uncharacterized protein</fullName>
    </submittedName>
</protein>
<dbReference type="Proteomes" id="UP000275749">
    <property type="component" value="Unassembled WGS sequence"/>
</dbReference>
<dbReference type="RefSeq" id="WP_123574785.1">
    <property type="nucleotide sequence ID" value="NZ_RKHG01000001.1"/>
</dbReference>
<evidence type="ECO:0000313" key="2">
    <source>
        <dbReference type="Proteomes" id="UP000275749"/>
    </source>
</evidence>
<name>A0A3N1ZQT8_9ACTN</name>
<evidence type="ECO:0000313" key="1">
    <source>
        <dbReference type="EMBL" id="ROR53273.1"/>
    </source>
</evidence>
<gene>
    <name evidence="1" type="ORF">EDD41_0408</name>
</gene>
<dbReference type="EMBL" id="RKHG01000001">
    <property type="protein sequence ID" value="ROR53273.1"/>
    <property type="molecule type" value="Genomic_DNA"/>
</dbReference>
<organism evidence="1 2">
    <name type="scientific">Luteococcus japonicus</name>
    <dbReference type="NCBI Taxonomy" id="33984"/>
    <lineage>
        <taxon>Bacteria</taxon>
        <taxon>Bacillati</taxon>
        <taxon>Actinomycetota</taxon>
        <taxon>Actinomycetes</taxon>
        <taxon>Propionibacteriales</taxon>
        <taxon>Propionibacteriaceae</taxon>
        <taxon>Luteococcus</taxon>
    </lineage>
</organism>
<dbReference type="AlphaFoldDB" id="A0A3N1ZQT8"/>
<proteinExistence type="predicted"/>